<feature type="domain" description="Peptidase M48" evidence="8">
    <location>
        <begin position="176"/>
        <end position="252"/>
    </location>
</feature>
<evidence type="ECO:0000256" key="3">
    <source>
        <dbReference type="ARBA" id="ARBA00022801"/>
    </source>
</evidence>
<reference evidence="9" key="1">
    <citation type="journal article" date="2023" name="Plant J.">
        <title>The genome of the king protea, Protea cynaroides.</title>
        <authorList>
            <person name="Chang J."/>
            <person name="Duong T.A."/>
            <person name="Schoeman C."/>
            <person name="Ma X."/>
            <person name="Roodt D."/>
            <person name="Barker N."/>
            <person name="Li Z."/>
            <person name="Van de Peer Y."/>
            <person name="Mizrachi E."/>
        </authorList>
    </citation>
    <scope>NUCLEOTIDE SEQUENCE</scope>
    <source>
        <tissue evidence="9">Young leaves</tissue>
    </source>
</reference>
<dbReference type="InterPro" id="IPR001915">
    <property type="entry name" value="Peptidase_M48"/>
</dbReference>
<proteinExistence type="inferred from homology"/>
<protein>
    <recommendedName>
        <fullName evidence="8">Peptidase M48 domain-containing protein</fullName>
    </recommendedName>
</protein>
<dbReference type="InterPro" id="IPR051156">
    <property type="entry name" value="Mito/Outer_Membr_Metalloprot"/>
</dbReference>
<organism evidence="9 10">
    <name type="scientific">Protea cynaroides</name>
    <dbReference type="NCBI Taxonomy" id="273540"/>
    <lineage>
        <taxon>Eukaryota</taxon>
        <taxon>Viridiplantae</taxon>
        <taxon>Streptophyta</taxon>
        <taxon>Embryophyta</taxon>
        <taxon>Tracheophyta</taxon>
        <taxon>Spermatophyta</taxon>
        <taxon>Magnoliopsida</taxon>
        <taxon>Proteales</taxon>
        <taxon>Proteaceae</taxon>
        <taxon>Protea</taxon>
    </lineage>
</organism>
<dbReference type="Proteomes" id="UP001141806">
    <property type="component" value="Unassembled WGS sequence"/>
</dbReference>
<evidence type="ECO:0000256" key="2">
    <source>
        <dbReference type="ARBA" id="ARBA00022723"/>
    </source>
</evidence>
<keyword evidence="3 6" id="KW-0378">Hydrolase</keyword>
<dbReference type="GO" id="GO:0016020">
    <property type="term" value="C:membrane"/>
    <property type="evidence" value="ECO:0007669"/>
    <property type="project" value="TreeGrafter"/>
</dbReference>
<sequence length="283" mass="32397">MIRDPATACFPSDLESKKRGRRGIPAKFTRILGKLELGWSSDDEILDDKWIDQSQKKILTRAPTGEASQGLKHQPHFSISGGGRRFYFVDRYRVQHLKPKVPYTKRKHLVLLSNNAERQIGEAQFQQLKAAFKEKILPAIHPESWSSDDEILDDKWVDQNRKKERGTQPTTDHLEGLNWEVIVLNEAIVNAFCLPGGKIVVFTGLRDNFRSNAEIATVLGHEVAHAVARHHAKGITKNLWLVLLQLILIQFIAMPDLVTALSHLLLKLPFSRWRWKQITLGYY</sequence>
<dbReference type="PANTHER" id="PTHR22726:SF1">
    <property type="entry name" value="METALLOENDOPEPTIDASE OMA1, MITOCHONDRIAL"/>
    <property type="match status" value="1"/>
</dbReference>
<accession>A0A9Q0H0L4</accession>
<evidence type="ECO:0000256" key="5">
    <source>
        <dbReference type="ARBA" id="ARBA00023049"/>
    </source>
</evidence>
<keyword evidence="7" id="KW-0472">Membrane</keyword>
<name>A0A9Q0H0L4_9MAGN</name>
<keyword evidence="4 6" id="KW-0862">Zinc</keyword>
<keyword evidence="10" id="KW-1185">Reference proteome</keyword>
<evidence type="ECO:0000256" key="7">
    <source>
        <dbReference type="SAM" id="Phobius"/>
    </source>
</evidence>
<feature type="transmembrane region" description="Helical" evidence="7">
    <location>
        <begin position="239"/>
        <end position="266"/>
    </location>
</feature>
<dbReference type="OrthoDB" id="1744618at2759"/>
<dbReference type="EMBL" id="JAMYWD010000011">
    <property type="protein sequence ID" value="KAJ4957343.1"/>
    <property type="molecule type" value="Genomic_DNA"/>
</dbReference>
<comment type="caution">
    <text evidence="9">The sequence shown here is derived from an EMBL/GenBank/DDBJ whole genome shotgun (WGS) entry which is preliminary data.</text>
</comment>
<dbReference type="GO" id="GO:0051603">
    <property type="term" value="P:proteolysis involved in protein catabolic process"/>
    <property type="evidence" value="ECO:0007669"/>
    <property type="project" value="TreeGrafter"/>
</dbReference>
<comment type="similarity">
    <text evidence="6">Belongs to the peptidase M48 family.</text>
</comment>
<keyword evidence="2" id="KW-0479">Metal-binding</keyword>
<dbReference type="GO" id="GO:0046872">
    <property type="term" value="F:metal ion binding"/>
    <property type="evidence" value="ECO:0007669"/>
    <property type="project" value="UniProtKB-KW"/>
</dbReference>
<evidence type="ECO:0000256" key="6">
    <source>
        <dbReference type="RuleBase" id="RU003983"/>
    </source>
</evidence>
<evidence type="ECO:0000259" key="8">
    <source>
        <dbReference type="Pfam" id="PF01435"/>
    </source>
</evidence>
<gene>
    <name evidence="9" type="ORF">NE237_014126</name>
</gene>
<dbReference type="Pfam" id="PF01435">
    <property type="entry name" value="Peptidase_M48"/>
    <property type="match status" value="1"/>
</dbReference>
<keyword evidence="7" id="KW-1133">Transmembrane helix</keyword>
<keyword evidence="7" id="KW-0812">Transmembrane</keyword>
<evidence type="ECO:0000256" key="4">
    <source>
        <dbReference type="ARBA" id="ARBA00022833"/>
    </source>
</evidence>
<keyword evidence="5 6" id="KW-0482">Metalloprotease</keyword>
<dbReference type="AlphaFoldDB" id="A0A9Q0H0L4"/>
<dbReference type="Gene3D" id="3.30.2010.10">
    <property type="entry name" value="Metalloproteases ('zincins'), catalytic domain"/>
    <property type="match status" value="1"/>
</dbReference>
<keyword evidence="1 6" id="KW-0645">Protease</keyword>
<dbReference type="GO" id="GO:0004222">
    <property type="term" value="F:metalloendopeptidase activity"/>
    <property type="evidence" value="ECO:0007669"/>
    <property type="project" value="InterPro"/>
</dbReference>
<evidence type="ECO:0000313" key="10">
    <source>
        <dbReference type="Proteomes" id="UP001141806"/>
    </source>
</evidence>
<evidence type="ECO:0000313" key="9">
    <source>
        <dbReference type="EMBL" id="KAJ4957343.1"/>
    </source>
</evidence>
<evidence type="ECO:0000256" key="1">
    <source>
        <dbReference type="ARBA" id="ARBA00022670"/>
    </source>
</evidence>
<dbReference type="PANTHER" id="PTHR22726">
    <property type="entry name" value="METALLOENDOPEPTIDASE OMA1"/>
    <property type="match status" value="1"/>
</dbReference>
<comment type="cofactor">
    <cofactor evidence="6">
        <name>Zn(2+)</name>
        <dbReference type="ChEBI" id="CHEBI:29105"/>
    </cofactor>
    <text evidence="6">Binds 1 zinc ion per subunit.</text>
</comment>